<dbReference type="Gene3D" id="1.10.287.130">
    <property type="match status" value="1"/>
</dbReference>
<evidence type="ECO:0000256" key="8">
    <source>
        <dbReference type="SAM" id="Coils"/>
    </source>
</evidence>
<dbReference type="SUPFAM" id="SSF55874">
    <property type="entry name" value="ATPase domain of HSP90 chaperone/DNA topoisomerase II/histidine kinase"/>
    <property type="match status" value="2"/>
</dbReference>
<dbReference type="EMBL" id="QMEC01000160">
    <property type="protein sequence ID" value="NMF66484.1"/>
    <property type="molecule type" value="Genomic_DNA"/>
</dbReference>
<reference evidence="11 12" key="1">
    <citation type="submission" date="2018-06" db="EMBL/GenBank/DDBJ databases">
        <title>Comparative genomics of Brasilonema spp. strains.</title>
        <authorList>
            <person name="Alvarenga D.O."/>
            <person name="Fiore M.F."/>
            <person name="Varani A.M."/>
        </authorList>
    </citation>
    <scope>NUCLEOTIDE SEQUENCE [LARGE SCALE GENOMIC DNA]</scope>
    <source>
        <strain evidence="11 12">UFV-OR1</strain>
    </source>
</reference>
<evidence type="ECO:0000256" key="7">
    <source>
        <dbReference type="PROSITE-ProRule" id="PRU00169"/>
    </source>
</evidence>
<feature type="domain" description="Histidine kinase" evidence="9">
    <location>
        <begin position="225"/>
        <end position="444"/>
    </location>
</feature>
<keyword evidence="8" id="KW-0175">Coiled coil</keyword>
<dbReference type="InterPro" id="IPR011006">
    <property type="entry name" value="CheY-like_superfamily"/>
</dbReference>
<dbReference type="Proteomes" id="UP000762253">
    <property type="component" value="Unassembled WGS sequence"/>
</dbReference>
<feature type="modified residue" description="4-aspartylphosphate" evidence="7">
    <location>
        <position position="515"/>
    </location>
</feature>
<dbReference type="InterPro" id="IPR036097">
    <property type="entry name" value="HisK_dim/P_sf"/>
</dbReference>
<evidence type="ECO:0000256" key="4">
    <source>
        <dbReference type="ARBA" id="ARBA00022679"/>
    </source>
</evidence>
<dbReference type="InterPro" id="IPR003594">
    <property type="entry name" value="HATPase_dom"/>
</dbReference>
<dbReference type="CDD" id="cd16922">
    <property type="entry name" value="HATPase_EvgS-ArcB-TorS-like"/>
    <property type="match status" value="1"/>
</dbReference>
<evidence type="ECO:0000256" key="6">
    <source>
        <dbReference type="ARBA" id="ARBA00023012"/>
    </source>
</evidence>
<evidence type="ECO:0000256" key="5">
    <source>
        <dbReference type="ARBA" id="ARBA00022777"/>
    </source>
</evidence>
<dbReference type="SMART" id="SM00388">
    <property type="entry name" value="HisKA"/>
    <property type="match status" value="1"/>
</dbReference>
<dbReference type="PROSITE" id="PS50109">
    <property type="entry name" value="HIS_KIN"/>
    <property type="match status" value="1"/>
</dbReference>
<dbReference type="InterPro" id="IPR004358">
    <property type="entry name" value="Sig_transdc_His_kin-like_C"/>
</dbReference>
<dbReference type="SUPFAM" id="SSF52172">
    <property type="entry name" value="CheY-like"/>
    <property type="match status" value="2"/>
</dbReference>
<dbReference type="PANTHER" id="PTHR43047">
    <property type="entry name" value="TWO-COMPONENT HISTIDINE PROTEIN KINASE"/>
    <property type="match status" value="1"/>
</dbReference>
<dbReference type="SMART" id="SM00387">
    <property type="entry name" value="HATPase_c"/>
    <property type="match status" value="2"/>
</dbReference>
<comment type="caution">
    <text evidence="11">The sequence shown here is derived from an EMBL/GenBank/DDBJ whole genome shotgun (WGS) entry which is preliminary data.</text>
</comment>
<dbReference type="Pfam" id="PF13581">
    <property type="entry name" value="HATPase_c_2"/>
    <property type="match status" value="1"/>
</dbReference>
<feature type="domain" description="Response regulatory" evidence="10">
    <location>
        <begin position="466"/>
        <end position="579"/>
    </location>
</feature>
<dbReference type="EC" id="2.7.13.3" evidence="2"/>
<name>A0ABX1MCZ6_9CYAN</name>
<keyword evidence="12" id="KW-1185">Reference proteome</keyword>
<dbReference type="CDD" id="cd16934">
    <property type="entry name" value="HATPase_RsbT-like"/>
    <property type="match status" value="1"/>
</dbReference>
<dbReference type="PROSITE" id="PS50110">
    <property type="entry name" value="RESPONSE_REGULATORY"/>
    <property type="match status" value="2"/>
</dbReference>
<dbReference type="PRINTS" id="PR00344">
    <property type="entry name" value="BCTRLSENSOR"/>
</dbReference>
<dbReference type="SUPFAM" id="SSF47384">
    <property type="entry name" value="Homodimeric domain of signal transducing histidine kinase"/>
    <property type="match status" value="1"/>
</dbReference>
<dbReference type="InterPro" id="IPR001789">
    <property type="entry name" value="Sig_transdc_resp-reg_receiver"/>
</dbReference>
<dbReference type="Pfam" id="PF02518">
    <property type="entry name" value="HATPase_c"/>
    <property type="match status" value="1"/>
</dbReference>
<keyword evidence="6" id="KW-0902">Two-component regulatory system</keyword>
<organism evidence="11 12">
    <name type="scientific">Brasilonema octagenarum UFV-OR1</name>
    <dbReference type="NCBI Taxonomy" id="417115"/>
    <lineage>
        <taxon>Bacteria</taxon>
        <taxon>Bacillati</taxon>
        <taxon>Cyanobacteriota</taxon>
        <taxon>Cyanophyceae</taxon>
        <taxon>Nostocales</taxon>
        <taxon>Scytonemataceae</taxon>
        <taxon>Brasilonema</taxon>
        <taxon>Octagenarum group</taxon>
    </lineage>
</organism>
<dbReference type="InterPro" id="IPR003661">
    <property type="entry name" value="HisK_dim/P_dom"/>
</dbReference>
<dbReference type="Pfam" id="PF00072">
    <property type="entry name" value="Response_reg"/>
    <property type="match status" value="2"/>
</dbReference>
<dbReference type="Gene3D" id="3.30.565.10">
    <property type="entry name" value="Histidine kinase-like ATPase, C-terminal domain"/>
    <property type="match status" value="2"/>
</dbReference>
<dbReference type="RefSeq" id="WP_169268048.1">
    <property type="nucleotide sequence ID" value="NZ_QMEC01000160.1"/>
</dbReference>
<keyword evidence="4" id="KW-0808">Transferase</keyword>
<feature type="domain" description="Response regulatory" evidence="10">
    <location>
        <begin position="586"/>
        <end position="702"/>
    </location>
</feature>
<feature type="modified residue" description="4-aspartylphosphate" evidence="7">
    <location>
        <position position="635"/>
    </location>
</feature>
<dbReference type="InterPro" id="IPR005467">
    <property type="entry name" value="His_kinase_dom"/>
</dbReference>
<proteinExistence type="predicted"/>
<protein>
    <recommendedName>
        <fullName evidence="2">histidine kinase</fullName>
        <ecNumber evidence="2">2.7.13.3</ecNumber>
    </recommendedName>
</protein>
<dbReference type="CDD" id="cd00156">
    <property type="entry name" value="REC"/>
    <property type="match status" value="1"/>
</dbReference>
<dbReference type="Gene3D" id="3.40.50.2300">
    <property type="match status" value="2"/>
</dbReference>
<dbReference type="Pfam" id="PF00512">
    <property type="entry name" value="HisKA"/>
    <property type="match status" value="1"/>
</dbReference>
<accession>A0ABX1MCZ6</accession>
<dbReference type="SMART" id="SM00448">
    <property type="entry name" value="REC"/>
    <property type="match status" value="2"/>
</dbReference>
<feature type="coiled-coil region" evidence="8">
    <location>
        <begin position="160"/>
        <end position="190"/>
    </location>
</feature>
<evidence type="ECO:0000313" key="11">
    <source>
        <dbReference type="EMBL" id="NMF66484.1"/>
    </source>
</evidence>
<dbReference type="PANTHER" id="PTHR43047:SF72">
    <property type="entry name" value="OSMOSENSING HISTIDINE PROTEIN KINASE SLN1"/>
    <property type="match status" value="1"/>
</dbReference>
<evidence type="ECO:0000256" key="2">
    <source>
        <dbReference type="ARBA" id="ARBA00012438"/>
    </source>
</evidence>
<keyword evidence="5 11" id="KW-0418">Kinase</keyword>
<sequence>MSTILLILEIRYEQDVVLTRKMAREVAQALGFDAQDQARLATAVSEIARNAFVYAKGAIVEFSIDDESPQNLWISIQDKGSGIANLKMILDGQFTSKTGMGLGIIGAQRLMDTFKIESIPNQGTQVFMGKRLPKRLEKLTPQRLQQIQNELANRSPQNPFEEIQRQNQELLRAMEEIRKREEQLIFLNRELEDTNRGVVALYAELDEKADFLQRANELKTRFLSNMSHEFRTPLNSIISLSRILLERMDGDLTTEQDKQVRFVQKAAESLLDLVNDLLDLAKVEAGKTVVHPTQFEVTDLFATLRGMLRPLLAHNSSVALILEEPVGIPTLYTDEGKVAQILRNFISNGLKYTEQGEVRVGAIMTGNTVTFSVADTGIGIAPPDQERIFEEFIQIDSTLAKKLKGTGLGLPLSRKLAELLGGSVWVNSELSKGSTFFASIPLFFPDSSEASSISQPTWQIDPSRQPILVVEDNPQTIFTYEKYFYSSNYQMISARTLSLAKQALKVNKPVAIILDILLEGENSWAFLAETKSNAATRNIPIIVSTVVDNEKQAMARGADAFLIKPVDRLLLVDKLNTLVKQGKQQKLLLIDDDSTSRYVLKQLLVTTSLEIIEASDGHEGIRLAQLENPDCILLDLTMPSLSGMQVLEQLKSHPTTCTIPVIVNSSKQLEAEEEKYLAERTVVILSKQTPTVEVAITQLREALTKAGLTLNT</sequence>
<evidence type="ECO:0000313" key="12">
    <source>
        <dbReference type="Proteomes" id="UP000762253"/>
    </source>
</evidence>
<evidence type="ECO:0000259" key="9">
    <source>
        <dbReference type="PROSITE" id="PS50109"/>
    </source>
</evidence>
<gene>
    <name evidence="11" type="ORF">DP115_28565</name>
</gene>
<dbReference type="CDD" id="cd00082">
    <property type="entry name" value="HisKA"/>
    <property type="match status" value="1"/>
</dbReference>
<evidence type="ECO:0000256" key="1">
    <source>
        <dbReference type="ARBA" id="ARBA00000085"/>
    </source>
</evidence>
<evidence type="ECO:0000256" key="3">
    <source>
        <dbReference type="ARBA" id="ARBA00022553"/>
    </source>
</evidence>
<dbReference type="GO" id="GO:0016301">
    <property type="term" value="F:kinase activity"/>
    <property type="evidence" value="ECO:0007669"/>
    <property type="project" value="UniProtKB-KW"/>
</dbReference>
<evidence type="ECO:0000259" key="10">
    <source>
        <dbReference type="PROSITE" id="PS50110"/>
    </source>
</evidence>
<comment type="catalytic activity">
    <reaction evidence="1">
        <text>ATP + protein L-histidine = ADP + protein N-phospho-L-histidine.</text>
        <dbReference type="EC" id="2.7.13.3"/>
    </reaction>
</comment>
<keyword evidence="3 7" id="KW-0597">Phosphoprotein</keyword>
<dbReference type="InterPro" id="IPR036890">
    <property type="entry name" value="HATPase_C_sf"/>
</dbReference>